<dbReference type="Proteomes" id="UP000186922">
    <property type="component" value="Unassembled WGS sequence"/>
</dbReference>
<name>A0A1D1UJZ5_RAMVA</name>
<evidence type="ECO:0000313" key="2">
    <source>
        <dbReference type="Proteomes" id="UP000186922"/>
    </source>
</evidence>
<protein>
    <submittedName>
        <fullName evidence="1">Uncharacterized protein</fullName>
    </submittedName>
</protein>
<sequence>MNVENQSLQPLRGQLVYQVPSAMPAPKPKLDDEEAPKIVREMMTSVYWKKPTPNSLQLRPGCDVYIKRPVLQDVMEHYGPQSISRNWWYGYGWRLILHMHGGEDAVIKIKTLLKGVGVDQLLKEPAILAVMGHCHEVFSLERTIMKSFFKQKMNNNMGLLLKDKK</sequence>
<comment type="caution">
    <text evidence="1">The sequence shown here is derived from an EMBL/GenBank/DDBJ whole genome shotgun (WGS) entry which is preliminary data.</text>
</comment>
<keyword evidence="2" id="KW-1185">Reference proteome</keyword>
<accession>A0A1D1UJZ5</accession>
<dbReference type="AlphaFoldDB" id="A0A1D1UJZ5"/>
<dbReference type="EMBL" id="BDGG01000001">
    <property type="protein sequence ID" value="GAU90026.1"/>
    <property type="molecule type" value="Genomic_DNA"/>
</dbReference>
<dbReference type="OrthoDB" id="10672256at2759"/>
<proteinExistence type="predicted"/>
<evidence type="ECO:0000313" key="1">
    <source>
        <dbReference type="EMBL" id="GAU90026.1"/>
    </source>
</evidence>
<gene>
    <name evidence="1" type="primary">RvY_02505-1</name>
    <name evidence="1" type="synonym">RvY_02505.1</name>
    <name evidence="1" type="ORF">RvY_02505</name>
</gene>
<organism evidence="1 2">
    <name type="scientific">Ramazzottius varieornatus</name>
    <name type="common">Water bear</name>
    <name type="synonym">Tardigrade</name>
    <dbReference type="NCBI Taxonomy" id="947166"/>
    <lineage>
        <taxon>Eukaryota</taxon>
        <taxon>Metazoa</taxon>
        <taxon>Ecdysozoa</taxon>
        <taxon>Tardigrada</taxon>
        <taxon>Eutardigrada</taxon>
        <taxon>Parachela</taxon>
        <taxon>Hypsibioidea</taxon>
        <taxon>Ramazzottiidae</taxon>
        <taxon>Ramazzottius</taxon>
    </lineage>
</organism>
<reference evidence="1 2" key="1">
    <citation type="journal article" date="2016" name="Nat. Commun.">
        <title>Extremotolerant tardigrade genome and improved radiotolerance of human cultured cells by tardigrade-unique protein.</title>
        <authorList>
            <person name="Hashimoto T."/>
            <person name="Horikawa D.D."/>
            <person name="Saito Y."/>
            <person name="Kuwahara H."/>
            <person name="Kozuka-Hata H."/>
            <person name="Shin-I T."/>
            <person name="Minakuchi Y."/>
            <person name="Ohishi K."/>
            <person name="Motoyama A."/>
            <person name="Aizu T."/>
            <person name="Enomoto A."/>
            <person name="Kondo K."/>
            <person name="Tanaka S."/>
            <person name="Hara Y."/>
            <person name="Koshikawa S."/>
            <person name="Sagara H."/>
            <person name="Miura T."/>
            <person name="Yokobori S."/>
            <person name="Miyagawa K."/>
            <person name="Suzuki Y."/>
            <person name="Kubo T."/>
            <person name="Oyama M."/>
            <person name="Kohara Y."/>
            <person name="Fujiyama A."/>
            <person name="Arakawa K."/>
            <person name="Katayama T."/>
            <person name="Toyoda A."/>
            <person name="Kunieda T."/>
        </authorList>
    </citation>
    <scope>NUCLEOTIDE SEQUENCE [LARGE SCALE GENOMIC DNA]</scope>
    <source>
        <strain evidence="1 2">YOKOZUNA-1</strain>
    </source>
</reference>